<evidence type="ECO:0000313" key="12">
    <source>
        <dbReference type="EMBL" id="RKH54140.1"/>
    </source>
</evidence>
<dbReference type="GO" id="GO:0007165">
    <property type="term" value="P:signal transduction"/>
    <property type="evidence" value="ECO:0007669"/>
    <property type="project" value="UniProtKB-KW"/>
</dbReference>
<comment type="caution">
    <text evidence="12">The sequence shown here is derived from an EMBL/GenBank/DDBJ whole genome shotgun (WGS) entry which is preliminary data.</text>
</comment>
<dbReference type="SUPFAM" id="SSF103190">
    <property type="entry name" value="Sensory domain-like"/>
    <property type="match status" value="1"/>
</dbReference>
<keyword evidence="4 9" id="KW-1133">Transmembrane helix</keyword>
<dbReference type="PROSITE" id="PS50111">
    <property type="entry name" value="CHEMOTAXIS_TRANSDUC_2"/>
    <property type="match status" value="1"/>
</dbReference>
<dbReference type="Pfam" id="PF00015">
    <property type="entry name" value="MCPsignal"/>
    <property type="match status" value="1"/>
</dbReference>
<dbReference type="InterPro" id="IPR029151">
    <property type="entry name" value="Sensor-like_sf"/>
</dbReference>
<evidence type="ECO:0000256" key="1">
    <source>
        <dbReference type="ARBA" id="ARBA00004651"/>
    </source>
</evidence>
<evidence type="ECO:0000256" key="3">
    <source>
        <dbReference type="ARBA" id="ARBA00022692"/>
    </source>
</evidence>
<evidence type="ECO:0000259" key="10">
    <source>
        <dbReference type="PROSITE" id="PS50111"/>
    </source>
</evidence>
<evidence type="ECO:0000256" key="8">
    <source>
        <dbReference type="PROSITE-ProRule" id="PRU00284"/>
    </source>
</evidence>
<dbReference type="PROSITE" id="PS50885">
    <property type="entry name" value="HAMP"/>
    <property type="match status" value="1"/>
</dbReference>
<evidence type="ECO:0000259" key="11">
    <source>
        <dbReference type="PROSITE" id="PS50885"/>
    </source>
</evidence>
<evidence type="ECO:0000256" key="9">
    <source>
        <dbReference type="SAM" id="Phobius"/>
    </source>
</evidence>
<evidence type="ECO:0000256" key="6">
    <source>
        <dbReference type="ARBA" id="ARBA00023224"/>
    </source>
</evidence>
<dbReference type="Proteomes" id="UP000272888">
    <property type="component" value="Unassembled WGS sequence"/>
</dbReference>
<feature type="transmembrane region" description="Helical" evidence="9">
    <location>
        <begin position="183"/>
        <end position="202"/>
    </location>
</feature>
<evidence type="ECO:0000256" key="4">
    <source>
        <dbReference type="ARBA" id="ARBA00022989"/>
    </source>
</evidence>
<dbReference type="GO" id="GO:0005886">
    <property type="term" value="C:plasma membrane"/>
    <property type="evidence" value="ECO:0007669"/>
    <property type="project" value="UniProtKB-SubCell"/>
</dbReference>
<dbReference type="PANTHER" id="PTHR32089:SF112">
    <property type="entry name" value="LYSOZYME-LIKE PROTEIN-RELATED"/>
    <property type="match status" value="1"/>
</dbReference>
<dbReference type="Pfam" id="PF00672">
    <property type="entry name" value="HAMP"/>
    <property type="match status" value="1"/>
</dbReference>
<dbReference type="SMART" id="SM00283">
    <property type="entry name" value="MA"/>
    <property type="match status" value="1"/>
</dbReference>
<dbReference type="EMBL" id="RAWB01000310">
    <property type="protein sequence ID" value="RKH54140.1"/>
    <property type="molecule type" value="Genomic_DNA"/>
</dbReference>
<dbReference type="PANTHER" id="PTHR32089">
    <property type="entry name" value="METHYL-ACCEPTING CHEMOTAXIS PROTEIN MCPB"/>
    <property type="match status" value="1"/>
</dbReference>
<dbReference type="CDD" id="cd06225">
    <property type="entry name" value="HAMP"/>
    <property type="match status" value="1"/>
</dbReference>
<sequence length="542" mass="57756">MKPIAPLRLPFLRGLGLAPKFVLVTAVVSATVAFFLTLIATRQMEANLEERHASEGQALALSLAIAAEQGVSAGMGSLQPLLEAFRERDDLAYLFIQDPTGYVLVHSFKGAFPEALKVATEARTTVGREGMRVIPEVRLLRGGRTLRALDVAAPVAEGRLGTVHVGMAREFIDVKVNALRWKMLLFALMLEAGGVVLAALFGRSIVRPLAELTSVAGHIVESGDLTRPITARGNDEVGRLANSFSQMVGKLREVTLNLQHAATALTQSTDHLNASSTDQAQTISRQAAALQETQVTAQEIKQTSTLAAQKAESVLSVAERADTLAKAGEASIEQTMAGLNDIRAQVGEIAEKILELGERTRQIGGITQTVKDLADQSNMLALNAAIEAVRSGEHGKGFSVVAREIRALADQSIQATTRVRELLDDIAASVTAAVRITERGAERMEAGLEQVRASGQNLRELSSIVQDNAAAVRQIAAAVNQQNVGINQITLAVNDLSKMMDDTVARIGSTGEAATTLQIISEQLSSAVGAYRVEAKVEAKKQ</sequence>
<dbReference type="InterPro" id="IPR004089">
    <property type="entry name" value="MCPsignal_dom"/>
</dbReference>
<keyword evidence="3 9" id="KW-0812">Transmembrane</keyword>
<gene>
    <name evidence="12" type="ORF">D7V93_25950</name>
</gene>
<keyword evidence="2" id="KW-1003">Cell membrane</keyword>
<evidence type="ECO:0000256" key="7">
    <source>
        <dbReference type="ARBA" id="ARBA00029447"/>
    </source>
</evidence>
<evidence type="ECO:0000256" key="5">
    <source>
        <dbReference type="ARBA" id="ARBA00023136"/>
    </source>
</evidence>
<accession>A0A3A8PFQ5</accession>
<name>A0A3A8PFQ5_9BACT</name>
<comment type="subcellular location">
    <subcellularLocation>
        <location evidence="1">Cell membrane</location>
        <topology evidence="1">Multi-pass membrane protein</topology>
    </subcellularLocation>
</comment>
<keyword evidence="5 9" id="KW-0472">Membrane</keyword>
<dbReference type="InterPro" id="IPR003660">
    <property type="entry name" value="HAMP_dom"/>
</dbReference>
<organism evidence="12 13">
    <name type="scientific">Corallococcus llansteffanensis</name>
    <dbReference type="NCBI Taxonomy" id="2316731"/>
    <lineage>
        <taxon>Bacteria</taxon>
        <taxon>Pseudomonadati</taxon>
        <taxon>Myxococcota</taxon>
        <taxon>Myxococcia</taxon>
        <taxon>Myxococcales</taxon>
        <taxon>Cystobacterineae</taxon>
        <taxon>Myxococcaceae</taxon>
        <taxon>Corallococcus</taxon>
    </lineage>
</organism>
<protein>
    <submittedName>
        <fullName evidence="12">Methyl-accepting chemotaxis protein</fullName>
    </submittedName>
</protein>
<evidence type="ECO:0000313" key="13">
    <source>
        <dbReference type="Proteomes" id="UP000272888"/>
    </source>
</evidence>
<dbReference type="InterPro" id="IPR033463">
    <property type="entry name" value="sCache_3"/>
</dbReference>
<feature type="domain" description="HAMP" evidence="11">
    <location>
        <begin position="203"/>
        <end position="256"/>
    </location>
</feature>
<keyword evidence="6 8" id="KW-0807">Transducer</keyword>
<feature type="domain" description="Methyl-accepting transducer" evidence="10">
    <location>
        <begin position="261"/>
        <end position="497"/>
    </location>
</feature>
<proteinExistence type="inferred from homology"/>
<dbReference type="AlphaFoldDB" id="A0A3A8PFQ5"/>
<dbReference type="RefSeq" id="WP_120645950.1">
    <property type="nucleotide sequence ID" value="NZ_RAWB01000310.1"/>
</dbReference>
<keyword evidence="13" id="KW-1185">Reference proteome</keyword>
<evidence type="ECO:0000256" key="2">
    <source>
        <dbReference type="ARBA" id="ARBA00022475"/>
    </source>
</evidence>
<reference evidence="13" key="1">
    <citation type="submission" date="2018-09" db="EMBL/GenBank/DDBJ databases">
        <authorList>
            <person name="Livingstone P.G."/>
            <person name="Whitworth D.E."/>
        </authorList>
    </citation>
    <scope>NUCLEOTIDE SEQUENCE [LARGE SCALE GENOMIC DNA]</scope>
    <source>
        <strain evidence="13">CA051B</strain>
    </source>
</reference>
<dbReference type="Gene3D" id="6.10.340.10">
    <property type="match status" value="1"/>
</dbReference>
<dbReference type="Gene3D" id="1.10.287.950">
    <property type="entry name" value="Methyl-accepting chemotaxis protein"/>
    <property type="match status" value="1"/>
</dbReference>
<feature type="transmembrane region" description="Helical" evidence="9">
    <location>
        <begin position="20"/>
        <end position="41"/>
    </location>
</feature>
<dbReference type="SUPFAM" id="SSF58104">
    <property type="entry name" value="Methyl-accepting chemotaxis protein (MCP) signaling domain"/>
    <property type="match status" value="1"/>
</dbReference>
<comment type="similarity">
    <text evidence="7">Belongs to the methyl-accepting chemotaxis (MCP) protein family.</text>
</comment>
<dbReference type="SMART" id="SM00304">
    <property type="entry name" value="HAMP"/>
    <property type="match status" value="1"/>
</dbReference>
<dbReference type="Pfam" id="PF17203">
    <property type="entry name" value="sCache_3_2"/>
    <property type="match status" value="1"/>
</dbReference>